<keyword evidence="1" id="KW-0472">Membrane</keyword>
<dbReference type="InterPro" id="IPR000326">
    <property type="entry name" value="PAP2/HPO"/>
</dbReference>
<sequence length="221" mass="25280">MLKQNQNKVLILLLFGVYLPLQIFVILLLAVHNHEGALSWELPIILTIHDQAGEKLNLLAATLTNLGSFWTTTPLVIGMALSFLVAKRWNFLLYTVMTFLGAISISYTGKIIIHRARPRLWELFYQVGTDYSFPSGHAISSMSFALILIILTWNSSWRWLVVIFSSLFVISIAWTRLYLGVHYPSDIFAGWMIALAWTIAVVLMVKVFLMRLSDENLEYDR</sequence>
<evidence type="ECO:0000259" key="2">
    <source>
        <dbReference type="SMART" id="SM00014"/>
    </source>
</evidence>
<feature type="transmembrane region" description="Helical" evidence="1">
    <location>
        <begin position="133"/>
        <end position="153"/>
    </location>
</feature>
<dbReference type="STRING" id="111780.Sta7437_1609"/>
<evidence type="ECO:0000313" key="4">
    <source>
        <dbReference type="Proteomes" id="UP000010473"/>
    </source>
</evidence>
<proteinExistence type="predicted"/>
<keyword evidence="1" id="KW-0812">Transmembrane</keyword>
<dbReference type="EMBL" id="CP003653">
    <property type="protein sequence ID" value="AFZ35174.1"/>
    <property type="molecule type" value="Genomic_DNA"/>
</dbReference>
<dbReference type="HOGENOM" id="CLU_072573_3_0_3"/>
<dbReference type="eggNOG" id="COG0671">
    <property type="taxonomic scope" value="Bacteria"/>
</dbReference>
<dbReference type="Gene3D" id="1.20.144.10">
    <property type="entry name" value="Phosphatidic acid phosphatase type 2/haloperoxidase"/>
    <property type="match status" value="1"/>
</dbReference>
<dbReference type="PANTHER" id="PTHR14969">
    <property type="entry name" value="SPHINGOSINE-1-PHOSPHATE PHOSPHOHYDROLASE"/>
    <property type="match status" value="1"/>
</dbReference>
<organism evidence="3 4">
    <name type="scientific">Stanieria cyanosphaera (strain ATCC 29371 / PCC 7437)</name>
    <dbReference type="NCBI Taxonomy" id="111780"/>
    <lineage>
        <taxon>Bacteria</taxon>
        <taxon>Bacillati</taxon>
        <taxon>Cyanobacteriota</taxon>
        <taxon>Cyanophyceae</taxon>
        <taxon>Pleurocapsales</taxon>
        <taxon>Dermocarpellaceae</taxon>
        <taxon>Stanieria</taxon>
    </lineage>
</organism>
<dbReference type="AlphaFoldDB" id="K9XSY6"/>
<dbReference type="SMART" id="SM00014">
    <property type="entry name" value="acidPPc"/>
    <property type="match status" value="1"/>
</dbReference>
<feature type="transmembrane region" description="Helical" evidence="1">
    <location>
        <begin position="91"/>
        <end position="113"/>
    </location>
</feature>
<dbReference type="SUPFAM" id="SSF48317">
    <property type="entry name" value="Acid phosphatase/Vanadium-dependent haloperoxidase"/>
    <property type="match status" value="1"/>
</dbReference>
<gene>
    <name evidence="3" type="ordered locus">Sta7437_1609</name>
</gene>
<keyword evidence="1" id="KW-1133">Transmembrane helix</keyword>
<dbReference type="OrthoDB" id="9789113at2"/>
<dbReference type="KEGG" id="scs:Sta7437_1609"/>
<dbReference type="PANTHER" id="PTHR14969:SF13">
    <property type="entry name" value="AT30094P"/>
    <property type="match status" value="1"/>
</dbReference>
<dbReference type="InterPro" id="IPR036938">
    <property type="entry name" value="PAP2/HPO_sf"/>
</dbReference>
<dbReference type="RefSeq" id="WP_015192845.1">
    <property type="nucleotide sequence ID" value="NC_019748.1"/>
</dbReference>
<dbReference type="Pfam" id="PF01569">
    <property type="entry name" value="PAP2"/>
    <property type="match status" value="1"/>
</dbReference>
<feature type="transmembrane region" description="Helical" evidence="1">
    <location>
        <begin position="66"/>
        <end position="84"/>
    </location>
</feature>
<feature type="transmembrane region" description="Helical" evidence="1">
    <location>
        <begin position="187"/>
        <end position="209"/>
    </location>
</feature>
<dbReference type="Proteomes" id="UP000010473">
    <property type="component" value="Chromosome"/>
</dbReference>
<name>K9XSY6_STAC7</name>
<evidence type="ECO:0000256" key="1">
    <source>
        <dbReference type="SAM" id="Phobius"/>
    </source>
</evidence>
<feature type="transmembrane region" description="Helical" evidence="1">
    <location>
        <begin position="160"/>
        <end position="181"/>
    </location>
</feature>
<feature type="transmembrane region" description="Helical" evidence="1">
    <location>
        <begin position="9"/>
        <end position="31"/>
    </location>
</feature>
<keyword evidence="4" id="KW-1185">Reference proteome</keyword>
<reference evidence="4" key="1">
    <citation type="journal article" date="2013" name="Proc. Natl. Acad. Sci. U.S.A.">
        <title>Improving the coverage of the cyanobacterial phylum using diversity-driven genome sequencing.</title>
        <authorList>
            <person name="Shih P.M."/>
            <person name="Wu D."/>
            <person name="Latifi A."/>
            <person name="Axen S.D."/>
            <person name="Fewer D.P."/>
            <person name="Talla E."/>
            <person name="Calteau A."/>
            <person name="Cai F."/>
            <person name="Tandeau de Marsac N."/>
            <person name="Rippka R."/>
            <person name="Herdman M."/>
            <person name="Sivonen K."/>
            <person name="Coursin T."/>
            <person name="Laurent T."/>
            <person name="Goodwin L."/>
            <person name="Nolan M."/>
            <person name="Davenport K.W."/>
            <person name="Han C.S."/>
            <person name="Rubin E.M."/>
            <person name="Eisen J.A."/>
            <person name="Woyke T."/>
            <person name="Gugger M."/>
            <person name="Kerfeld C.A."/>
        </authorList>
    </citation>
    <scope>NUCLEOTIDE SEQUENCE [LARGE SCALE GENOMIC DNA]</scope>
    <source>
        <strain evidence="4">ATCC 29371 / PCC 7437</strain>
    </source>
</reference>
<dbReference type="CDD" id="cd03392">
    <property type="entry name" value="PAP2_like_2"/>
    <property type="match status" value="1"/>
</dbReference>
<feature type="domain" description="Phosphatidic acid phosphatase type 2/haloperoxidase" evidence="2">
    <location>
        <begin position="92"/>
        <end position="202"/>
    </location>
</feature>
<evidence type="ECO:0000313" key="3">
    <source>
        <dbReference type="EMBL" id="AFZ35174.1"/>
    </source>
</evidence>
<accession>K9XSY6</accession>
<protein>
    <submittedName>
        <fullName evidence="3">Phosphoesterase PA-phosphatase related protein</fullName>
    </submittedName>
</protein>